<sequence length="222" mass="25574">ARRFQSLEQELDNSLAELRDNSAGRLVIGANESTTLYLLRHIERYRELYPKVKVTVRRSLSSRIPNELLDGNLELGVISYDPSDERLKSKVIYSDSLAFVVSPKHRLAHRKTVSIEDLGSETFIAHNVVSPYREVVIRTFRERKVPLGIDVEMPTIDTIRKLVQNNLGVAFLPRMCVEQEIEQKTLREVRVKEMHLERKIRLVYPTRRGLSHAATAFLQLVA</sequence>
<dbReference type="CDD" id="cd05466">
    <property type="entry name" value="PBP2_LTTR_substrate"/>
    <property type="match status" value="1"/>
</dbReference>
<name>A0A7V8SX73_9BACT</name>
<gene>
    <name evidence="2" type="ORF">HRJ53_11475</name>
</gene>
<proteinExistence type="predicted"/>
<evidence type="ECO:0000313" key="2">
    <source>
        <dbReference type="EMBL" id="MBA0085606.1"/>
    </source>
</evidence>
<feature type="domain" description="LysR substrate-binding" evidence="1">
    <location>
        <begin position="21"/>
        <end position="221"/>
    </location>
</feature>
<dbReference type="SUPFAM" id="SSF53850">
    <property type="entry name" value="Periplasmic binding protein-like II"/>
    <property type="match status" value="1"/>
</dbReference>
<dbReference type="GO" id="GO:0005829">
    <property type="term" value="C:cytosol"/>
    <property type="evidence" value="ECO:0007669"/>
    <property type="project" value="TreeGrafter"/>
</dbReference>
<accession>A0A7V8SX73</accession>
<dbReference type="GO" id="GO:0006355">
    <property type="term" value="P:regulation of DNA-templated transcription"/>
    <property type="evidence" value="ECO:0007669"/>
    <property type="project" value="TreeGrafter"/>
</dbReference>
<dbReference type="AlphaFoldDB" id="A0A7V8SX73"/>
<dbReference type="Gene3D" id="3.40.190.290">
    <property type="match status" value="1"/>
</dbReference>
<organism evidence="2 3">
    <name type="scientific">Candidatus Acidiferrum panamense</name>
    <dbReference type="NCBI Taxonomy" id="2741543"/>
    <lineage>
        <taxon>Bacteria</taxon>
        <taxon>Pseudomonadati</taxon>
        <taxon>Acidobacteriota</taxon>
        <taxon>Terriglobia</taxon>
        <taxon>Candidatus Acidiferrales</taxon>
        <taxon>Candidatus Acidiferrum</taxon>
    </lineage>
</organism>
<comment type="caution">
    <text evidence="2">The sequence shown here is derived from an EMBL/GenBank/DDBJ whole genome shotgun (WGS) entry which is preliminary data.</text>
</comment>
<reference evidence="2" key="1">
    <citation type="submission" date="2020-06" db="EMBL/GenBank/DDBJ databases">
        <title>Legume-microbial interactions unlock mineral nutrients during tropical forest succession.</title>
        <authorList>
            <person name="Epihov D.Z."/>
        </authorList>
    </citation>
    <scope>NUCLEOTIDE SEQUENCE [LARGE SCALE GENOMIC DNA]</scope>
    <source>
        <strain evidence="2">Pan2503</strain>
    </source>
</reference>
<dbReference type="Pfam" id="PF03466">
    <property type="entry name" value="LysR_substrate"/>
    <property type="match status" value="1"/>
</dbReference>
<dbReference type="InterPro" id="IPR050950">
    <property type="entry name" value="HTH-type_LysR_regulators"/>
</dbReference>
<dbReference type="PANTHER" id="PTHR30419">
    <property type="entry name" value="HTH-TYPE TRANSCRIPTIONAL REGULATOR YBHD"/>
    <property type="match status" value="1"/>
</dbReference>
<dbReference type="PANTHER" id="PTHR30419:SF8">
    <property type="entry name" value="NITROGEN ASSIMILATION TRANSCRIPTIONAL ACTIVATOR-RELATED"/>
    <property type="match status" value="1"/>
</dbReference>
<dbReference type="EMBL" id="JACDQQ010001116">
    <property type="protein sequence ID" value="MBA0085606.1"/>
    <property type="molecule type" value="Genomic_DNA"/>
</dbReference>
<feature type="non-terminal residue" evidence="2">
    <location>
        <position position="1"/>
    </location>
</feature>
<evidence type="ECO:0000313" key="3">
    <source>
        <dbReference type="Proteomes" id="UP000567293"/>
    </source>
</evidence>
<protein>
    <submittedName>
        <fullName evidence="2">LysR family transcriptional regulator substrate-binding protein</fullName>
    </submittedName>
</protein>
<dbReference type="InterPro" id="IPR005119">
    <property type="entry name" value="LysR_subst-bd"/>
</dbReference>
<evidence type="ECO:0000259" key="1">
    <source>
        <dbReference type="Pfam" id="PF03466"/>
    </source>
</evidence>
<dbReference type="Proteomes" id="UP000567293">
    <property type="component" value="Unassembled WGS sequence"/>
</dbReference>
<keyword evidence="3" id="KW-1185">Reference proteome</keyword>